<reference evidence="3 4" key="1">
    <citation type="journal article" date="2018" name="IMA Fungus">
        <title>IMA Genome-F 9: Draft genome sequence of Annulohypoxylon stygium, Aspergillus mulundensis, Berkeleyomyces basicola (syn. Thielaviopsis basicola), Ceratocystis smalleyi, two Cercospora beticola strains, Coleophoma cylindrospora, Fusarium fracticaudum, Phialophora cf. hyalina, and Morchella septimelata.</title>
        <authorList>
            <person name="Wingfield B.D."/>
            <person name="Bills G.F."/>
            <person name="Dong Y."/>
            <person name="Huang W."/>
            <person name="Nel W.J."/>
            <person name="Swalarsk-Parry B.S."/>
            <person name="Vaghefi N."/>
            <person name="Wilken P.M."/>
            <person name="An Z."/>
            <person name="de Beer Z.W."/>
            <person name="De Vos L."/>
            <person name="Chen L."/>
            <person name="Duong T.A."/>
            <person name="Gao Y."/>
            <person name="Hammerbacher A."/>
            <person name="Kikkert J.R."/>
            <person name="Li Y."/>
            <person name="Li H."/>
            <person name="Li K."/>
            <person name="Li Q."/>
            <person name="Liu X."/>
            <person name="Ma X."/>
            <person name="Naidoo K."/>
            <person name="Pethybridge S.J."/>
            <person name="Sun J."/>
            <person name="Steenkamp E.T."/>
            <person name="van der Nest M.A."/>
            <person name="van Wyk S."/>
            <person name="Wingfield M.J."/>
            <person name="Xiong C."/>
            <person name="Yue Q."/>
            <person name="Zhang X."/>
        </authorList>
    </citation>
    <scope>NUCLEOTIDE SEQUENCE [LARGE SCALE GENOMIC DNA]</scope>
    <source>
        <strain evidence="3 4">DSM 5745</strain>
    </source>
</reference>
<keyword evidence="4" id="KW-1185">Reference proteome</keyword>
<dbReference type="AlphaFoldDB" id="A0A3D8SE96"/>
<feature type="transmembrane region" description="Helical" evidence="1">
    <location>
        <begin position="39"/>
        <end position="62"/>
    </location>
</feature>
<dbReference type="OrthoDB" id="405906at2759"/>
<feature type="transmembrane region" description="Helical" evidence="1">
    <location>
        <begin position="104"/>
        <end position="130"/>
    </location>
</feature>
<keyword evidence="1" id="KW-1133">Transmembrane helix</keyword>
<dbReference type="GeneID" id="38114774"/>
<feature type="transmembrane region" description="Helical" evidence="1">
    <location>
        <begin position="74"/>
        <end position="92"/>
    </location>
</feature>
<comment type="caution">
    <text evidence="3">The sequence shown here is derived from an EMBL/GenBank/DDBJ whole genome shotgun (WGS) entry which is preliminary data.</text>
</comment>
<keyword evidence="1" id="KW-0472">Membrane</keyword>
<keyword evidence="1" id="KW-0812">Transmembrane</keyword>
<evidence type="ECO:0000256" key="1">
    <source>
        <dbReference type="SAM" id="Phobius"/>
    </source>
</evidence>
<evidence type="ECO:0000259" key="2">
    <source>
        <dbReference type="Pfam" id="PF24802"/>
    </source>
</evidence>
<feature type="transmembrane region" description="Helical" evidence="1">
    <location>
        <begin position="189"/>
        <end position="212"/>
    </location>
</feature>
<dbReference type="EMBL" id="PVWQ01000004">
    <property type="protein sequence ID" value="RDW84078.1"/>
    <property type="molecule type" value="Genomic_DNA"/>
</dbReference>
<evidence type="ECO:0000313" key="4">
    <source>
        <dbReference type="Proteomes" id="UP000256690"/>
    </source>
</evidence>
<name>A0A3D8SE96_9EURO</name>
<dbReference type="PANTHER" id="PTHR37013">
    <property type="entry name" value="INTEGRAL MEMBRANE PROTEIN (AFU_ORTHOLOGUE AFUA_1G05950)-RELATED"/>
    <property type="match status" value="1"/>
</dbReference>
<evidence type="ECO:0000313" key="3">
    <source>
        <dbReference type="EMBL" id="RDW84078.1"/>
    </source>
</evidence>
<dbReference type="STRING" id="1810919.A0A3D8SE96"/>
<feature type="transmembrane region" description="Helical" evidence="1">
    <location>
        <begin position="150"/>
        <end position="169"/>
    </location>
</feature>
<dbReference type="Proteomes" id="UP000256690">
    <property type="component" value="Unassembled WGS sequence"/>
</dbReference>
<dbReference type="InterPro" id="IPR056120">
    <property type="entry name" value="DUF7703"/>
</dbReference>
<protein>
    <recommendedName>
        <fullName evidence="2">DUF7703 domain-containing protein</fullName>
    </recommendedName>
</protein>
<feature type="transmembrane region" description="Helical" evidence="1">
    <location>
        <begin position="6"/>
        <end position="27"/>
    </location>
</feature>
<sequence>MDPFQVYTLANSILLGIAAYNVVELCLTIYHTFERRQGLYFASIVISTLALAIFILGSSLLLPDSRLFVSVGRYIYFFAWPVLGTSHIVLLYSRLHLVLHSRRILRGILIMIIISSTVIVPPQLIVPYIGYSGGFSDVRLARKVWRCVQGVVVVNTMAREVIISGVYAVQAYRYLRPIVQVKGEKGRGVMVYLIIVHIAVVLIDIPYVVMFFSHHGVAIDGYTGLMYSIKLKMELAVLNMLVTLLKSPVVLGGIEGSDEGSEGGELNLNIQELSSRARE</sequence>
<accession>A0A3D8SE96</accession>
<gene>
    <name evidence="3" type="ORF">DSM5745_04404</name>
</gene>
<dbReference type="Pfam" id="PF24802">
    <property type="entry name" value="DUF7703"/>
    <property type="match status" value="1"/>
</dbReference>
<dbReference type="PANTHER" id="PTHR37013:SF5">
    <property type="entry name" value="INTEGRAL MEMBRANE PROTEIN"/>
    <property type="match status" value="1"/>
</dbReference>
<feature type="domain" description="DUF7703" evidence="2">
    <location>
        <begin position="16"/>
        <end position="244"/>
    </location>
</feature>
<organism evidence="3 4">
    <name type="scientific">Aspergillus mulundensis</name>
    <dbReference type="NCBI Taxonomy" id="1810919"/>
    <lineage>
        <taxon>Eukaryota</taxon>
        <taxon>Fungi</taxon>
        <taxon>Dikarya</taxon>
        <taxon>Ascomycota</taxon>
        <taxon>Pezizomycotina</taxon>
        <taxon>Eurotiomycetes</taxon>
        <taxon>Eurotiomycetidae</taxon>
        <taxon>Eurotiales</taxon>
        <taxon>Aspergillaceae</taxon>
        <taxon>Aspergillus</taxon>
        <taxon>Aspergillus subgen. Nidulantes</taxon>
    </lineage>
</organism>
<proteinExistence type="predicted"/>
<dbReference type="RefSeq" id="XP_026605416.1">
    <property type="nucleotide sequence ID" value="XM_026746420.1"/>
</dbReference>